<protein>
    <submittedName>
        <fullName evidence="1">Uncharacterized protein</fullName>
    </submittedName>
</protein>
<name>A0ABT8GL77_9BACL</name>
<dbReference type="Proteomes" id="UP001172743">
    <property type="component" value="Unassembled WGS sequence"/>
</dbReference>
<dbReference type="EMBL" id="JAUHTQ010000001">
    <property type="protein sequence ID" value="MDN4492158.1"/>
    <property type="molecule type" value="Genomic_DNA"/>
</dbReference>
<organism evidence="1 2">
    <name type="scientific">Ureibacillus aquaedulcis</name>
    <dbReference type="NCBI Taxonomy" id="3058421"/>
    <lineage>
        <taxon>Bacteria</taxon>
        <taxon>Bacillati</taxon>
        <taxon>Bacillota</taxon>
        <taxon>Bacilli</taxon>
        <taxon>Bacillales</taxon>
        <taxon>Caryophanaceae</taxon>
        <taxon>Ureibacillus</taxon>
    </lineage>
</organism>
<evidence type="ECO:0000313" key="2">
    <source>
        <dbReference type="Proteomes" id="UP001172743"/>
    </source>
</evidence>
<keyword evidence="2" id="KW-1185">Reference proteome</keyword>
<reference evidence="1" key="1">
    <citation type="submission" date="2023-07" db="EMBL/GenBank/DDBJ databases">
        <title>Ureibacillus sp. isolated from freshwater well.</title>
        <authorList>
            <person name="Kirdat K."/>
            <person name="Bhatt A."/>
            <person name="Teware R."/>
            <person name="Bhavsar Y."/>
            <person name="Yadav A."/>
        </authorList>
    </citation>
    <scope>NUCLEOTIDE SEQUENCE</scope>
    <source>
        <strain evidence="1">BA0131</strain>
    </source>
</reference>
<comment type="caution">
    <text evidence="1">The sequence shown here is derived from an EMBL/GenBank/DDBJ whole genome shotgun (WGS) entry which is preliminary data.</text>
</comment>
<sequence length="122" mass="14054">MDIKDIISKINKTVDALEFTTARKYIEENIELVNQNRVHLKSNAREILKFLNEQLESGEQPLTKAEINVLNTLNVYAARFDIRSMKRNIKGNEQLLLKKESINYLSTDARIFLESMGAIGKQ</sequence>
<proteinExistence type="predicted"/>
<dbReference type="RefSeq" id="WP_301136263.1">
    <property type="nucleotide sequence ID" value="NZ_JAUHTQ010000001.1"/>
</dbReference>
<accession>A0ABT8GL77</accession>
<evidence type="ECO:0000313" key="1">
    <source>
        <dbReference type="EMBL" id="MDN4492158.1"/>
    </source>
</evidence>
<gene>
    <name evidence="1" type="ORF">QYB95_01280</name>
</gene>